<evidence type="ECO:0000313" key="2">
    <source>
        <dbReference type="Proteomes" id="UP000245461"/>
    </source>
</evidence>
<proteinExistence type="predicted"/>
<dbReference type="Proteomes" id="UP000245461">
    <property type="component" value="Unassembled WGS sequence"/>
</dbReference>
<protein>
    <submittedName>
        <fullName evidence="1">Uncharacterized protein</fullName>
    </submittedName>
</protein>
<dbReference type="AlphaFoldDB" id="A0A317EDX0"/>
<evidence type="ECO:0000313" key="1">
    <source>
        <dbReference type="EMBL" id="PWR24951.1"/>
    </source>
</evidence>
<gene>
    <name evidence="1" type="ORF">DKG74_04065</name>
</gene>
<name>A0A317EDX0_9PROT</name>
<reference evidence="1 2" key="1">
    <citation type="submission" date="2018-05" db="EMBL/GenBank/DDBJ databases">
        <title>Zavarzinia sp. HR-AS.</title>
        <authorList>
            <person name="Lee Y."/>
            <person name="Jeon C.O."/>
        </authorList>
    </citation>
    <scope>NUCLEOTIDE SEQUENCE [LARGE SCALE GENOMIC DNA]</scope>
    <source>
        <strain evidence="1 2">HR-AS</strain>
    </source>
</reference>
<comment type="caution">
    <text evidence="1">The sequence shown here is derived from an EMBL/GenBank/DDBJ whole genome shotgun (WGS) entry which is preliminary data.</text>
</comment>
<sequence>MTMKKRGGSKRKLMAARTKAARAFADWAGIALETEQKVEAVTDLAEDIRDAFARFDAALIRNRIE</sequence>
<keyword evidence="2" id="KW-1185">Reference proteome</keyword>
<organism evidence="1 2">
    <name type="scientific">Zavarzinia aquatilis</name>
    <dbReference type="NCBI Taxonomy" id="2211142"/>
    <lineage>
        <taxon>Bacteria</taxon>
        <taxon>Pseudomonadati</taxon>
        <taxon>Pseudomonadota</taxon>
        <taxon>Alphaproteobacteria</taxon>
        <taxon>Rhodospirillales</taxon>
        <taxon>Zavarziniaceae</taxon>
        <taxon>Zavarzinia</taxon>
    </lineage>
</organism>
<accession>A0A317EDX0</accession>
<dbReference type="RefSeq" id="WP_109902909.1">
    <property type="nucleotide sequence ID" value="NZ_QGLE01000002.1"/>
</dbReference>
<dbReference type="EMBL" id="QGLE01000002">
    <property type="protein sequence ID" value="PWR24951.1"/>
    <property type="molecule type" value="Genomic_DNA"/>
</dbReference>